<sequence>MFSIGQFALIGMISHIFFIWLTWRVMLKLNFDPIIRKDHPQDGRIFLLFLAIMIGTGVSRFVLDILQWSQDLIYLF</sequence>
<keyword evidence="3" id="KW-1185">Reference proteome</keyword>
<dbReference type="Proteomes" id="UP000624041">
    <property type="component" value="Unassembled WGS sequence"/>
</dbReference>
<feature type="transmembrane region" description="Helical" evidence="1">
    <location>
        <begin position="45"/>
        <end position="63"/>
    </location>
</feature>
<evidence type="ECO:0000256" key="1">
    <source>
        <dbReference type="SAM" id="Phobius"/>
    </source>
</evidence>
<evidence type="ECO:0000313" key="3">
    <source>
        <dbReference type="Proteomes" id="UP000624041"/>
    </source>
</evidence>
<protein>
    <recommendedName>
        <fullName evidence="4">DUF1146 domain-containing protein</fullName>
    </recommendedName>
</protein>
<reference evidence="2" key="2">
    <citation type="submission" date="2020-09" db="EMBL/GenBank/DDBJ databases">
        <authorList>
            <person name="Sun Q."/>
            <person name="Ohkuma M."/>
        </authorList>
    </citation>
    <scope>NUCLEOTIDE SEQUENCE</scope>
    <source>
        <strain evidence="2">JCM 17251</strain>
    </source>
</reference>
<comment type="caution">
    <text evidence="2">The sequence shown here is derived from an EMBL/GenBank/DDBJ whole genome shotgun (WGS) entry which is preliminary data.</text>
</comment>
<keyword evidence="1" id="KW-0812">Transmembrane</keyword>
<dbReference type="RefSeq" id="WP_188855778.1">
    <property type="nucleotide sequence ID" value="NZ_BMOS01000002.1"/>
</dbReference>
<keyword evidence="1" id="KW-0472">Membrane</keyword>
<dbReference type="NCBIfam" id="TIGR02327">
    <property type="entry name" value="int_mem_ywzB"/>
    <property type="match status" value="1"/>
</dbReference>
<proteinExistence type="predicted"/>
<organism evidence="2 3">
    <name type="scientific">Oceanobacillus indicireducens</name>
    <dbReference type="NCBI Taxonomy" id="1004261"/>
    <lineage>
        <taxon>Bacteria</taxon>
        <taxon>Bacillati</taxon>
        <taxon>Bacillota</taxon>
        <taxon>Bacilli</taxon>
        <taxon>Bacillales</taxon>
        <taxon>Bacillaceae</taxon>
        <taxon>Oceanobacillus</taxon>
    </lineage>
</organism>
<evidence type="ECO:0000313" key="2">
    <source>
        <dbReference type="EMBL" id="GGN50131.1"/>
    </source>
</evidence>
<feature type="transmembrane region" description="Helical" evidence="1">
    <location>
        <begin position="6"/>
        <end position="25"/>
    </location>
</feature>
<dbReference type="AlphaFoldDB" id="A0A917XT62"/>
<dbReference type="InterPro" id="IPR009526">
    <property type="entry name" value="DUF1146"/>
</dbReference>
<dbReference type="Pfam" id="PF06612">
    <property type="entry name" value="DUF1146"/>
    <property type="match status" value="1"/>
</dbReference>
<accession>A0A917XT62</accession>
<gene>
    <name evidence="2" type="ORF">GCM10007971_03350</name>
</gene>
<reference evidence="2" key="1">
    <citation type="journal article" date="2014" name="Int. J. Syst. Evol. Microbiol.">
        <title>Complete genome sequence of Corynebacterium casei LMG S-19264T (=DSM 44701T), isolated from a smear-ripened cheese.</title>
        <authorList>
            <consortium name="US DOE Joint Genome Institute (JGI-PGF)"/>
            <person name="Walter F."/>
            <person name="Albersmeier A."/>
            <person name="Kalinowski J."/>
            <person name="Ruckert C."/>
        </authorList>
    </citation>
    <scope>NUCLEOTIDE SEQUENCE</scope>
    <source>
        <strain evidence="2">JCM 17251</strain>
    </source>
</reference>
<evidence type="ECO:0008006" key="4">
    <source>
        <dbReference type="Google" id="ProtNLM"/>
    </source>
</evidence>
<name>A0A917XT62_9BACI</name>
<keyword evidence="1" id="KW-1133">Transmembrane helix</keyword>
<dbReference type="EMBL" id="BMOS01000002">
    <property type="protein sequence ID" value="GGN50131.1"/>
    <property type="molecule type" value="Genomic_DNA"/>
</dbReference>